<sequence>MSWDGLMPTGLRYVVPLAAAAVVMTACASDDDDPRTSEQDAVEIVSAYAAGTSGEKGVRTLVDQTGPALGGEPDLSGGDGASPLAAVAAAEADGRTVGVAPTSALTLQPQLSDVGYDGIDDFEPVLMTSTQPVVLSVDKDAPYDRLRDLVAISKELTTKVASTGRQTPQGIDALLFAEKSGADLVQKRFDDDRLAVRAVAGGKADVAVTTAAAAIPKERAGDIRVLGAFVDRPVEAFPNAPTMPSKGYDIAFGVDNIVVTPAGTSAERVGTLRDAFTEAADSDAYQEFLAANGYAPQNLSGRKLAAYVDKQHAQYEKAVADLGLASG</sequence>
<dbReference type="EMBL" id="CP094970">
    <property type="protein sequence ID" value="UYM04141.1"/>
    <property type="molecule type" value="Genomic_DNA"/>
</dbReference>
<dbReference type="RefSeq" id="WP_271632800.1">
    <property type="nucleotide sequence ID" value="NZ_CP094970.1"/>
</dbReference>
<gene>
    <name evidence="3" type="ORF">L0C25_16540</name>
</gene>
<dbReference type="KEGG" id="sgrg:L0C25_16540"/>
<reference evidence="3" key="1">
    <citation type="submission" date="2022-01" db="EMBL/GenBank/DDBJ databases">
        <title>Nocardioidaceae gen. sp. A5X3R13.</title>
        <authorList>
            <person name="Lopez Marin M.A."/>
            <person name="Uhlik O."/>
        </authorList>
    </citation>
    <scope>NUCLEOTIDE SEQUENCE</scope>
    <source>
        <strain evidence="3">A5X3R13</strain>
    </source>
</reference>
<proteinExistence type="inferred from homology"/>
<dbReference type="PANTHER" id="PTHR42928:SF5">
    <property type="entry name" value="BLR1237 PROTEIN"/>
    <property type="match status" value="1"/>
</dbReference>
<dbReference type="InterPro" id="IPR005064">
    <property type="entry name" value="BUG"/>
</dbReference>
<organism evidence="3 4">
    <name type="scientific">Solicola gregarius</name>
    <dbReference type="NCBI Taxonomy" id="2908642"/>
    <lineage>
        <taxon>Bacteria</taxon>
        <taxon>Bacillati</taxon>
        <taxon>Actinomycetota</taxon>
        <taxon>Actinomycetes</taxon>
        <taxon>Propionibacteriales</taxon>
        <taxon>Nocardioidaceae</taxon>
        <taxon>Solicola</taxon>
    </lineage>
</organism>
<evidence type="ECO:0000313" key="3">
    <source>
        <dbReference type="EMBL" id="UYM04141.1"/>
    </source>
</evidence>
<evidence type="ECO:0000256" key="2">
    <source>
        <dbReference type="SAM" id="SignalP"/>
    </source>
</evidence>
<feature type="signal peptide" evidence="2">
    <location>
        <begin position="1"/>
        <end position="28"/>
    </location>
</feature>
<comment type="similarity">
    <text evidence="1">Belongs to the UPF0065 (bug) family.</text>
</comment>
<keyword evidence="4" id="KW-1185">Reference proteome</keyword>
<feature type="chain" id="PRO_5041323514" description="Tripartite tricarboxylate transporter substrate binding protein" evidence="2">
    <location>
        <begin position="29"/>
        <end position="327"/>
    </location>
</feature>
<name>A0AA46TF22_9ACTN</name>
<dbReference type="Pfam" id="PF03401">
    <property type="entry name" value="TctC"/>
    <property type="match status" value="1"/>
</dbReference>
<accession>A0AA46TF22</accession>
<dbReference type="Gene3D" id="3.40.190.10">
    <property type="entry name" value="Periplasmic binding protein-like II"/>
    <property type="match status" value="1"/>
</dbReference>
<dbReference type="Proteomes" id="UP001164390">
    <property type="component" value="Chromosome"/>
</dbReference>
<dbReference type="InterPro" id="IPR042100">
    <property type="entry name" value="Bug_dom1"/>
</dbReference>
<dbReference type="PANTHER" id="PTHR42928">
    <property type="entry name" value="TRICARBOXYLATE-BINDING PROTEIN"/>
    <property type="match status" value="1"/>
</dbReference>
<evidence type="ECO:0000256" key="1">
    <source>
        <dbReference type="ARBA" id="ARBA00006987"/>
    </source>
</evidence>
<evidence type="ECO:0008006" key="5">
    <source>
        <dbReference type="Google" id="ProtNLM"/>
    </source>
</evidence>
<dbReference type="AlphaFoldDB" id="A0AA46TF22"/>
<keyword evidence="2" id="KW-0732">Signal</keyword>
<dbReference type="Gene3D" id="3.40.190.150">
    <property type="entry name" value="Bordetella uptake gene, domain 1"/>
    <property type="match status" value="1"/>
</dbReference>
<protein>
    <recommendedName>
        <fullName evidence="5">Tripartite tricarboxylate transporter substrate binding protein</fullName>
    </recommendedName>
</protein>
<evidence type="ECO:0000313" key="4">
    <source>
        <dbReference type="Proteomes" id="UP001164390"/>
    </source>
</evidence>
<dbReference type="SUPFAM" id="SSF53850">
    <property type="entry name" value="Periplasmic binding protein-like II"/>
    <property type="match status" value="1"/>
</dbReference>